<reference evidence="5" key="1">
    <citation type="journal article" date="2018" name="Nat. Plants">
        <title>Whole-genome landscape of Medicago truncatula symbiotic genes.</title>
        <authorList>
            <person name="Pecrix Y."/>
            <person name="Staton S.E."/>
            <person name="Sallet E."/>
            <person name="Lelandais-Briere C."/>
            <person name="Moreau S."/>
            <person name="Carrere S."/>
            <person name="Blein T."/>
            <person name="Jardinaud M.F."/>
            <person name="Latrasse D."/>
            <person name="Zouine M."/>
            <person name="Zahm M."/>
            <person name="Kreplak J."/>
            <person name="Mayjonade B."/>
            <person name="Satge C."/>
            <person name="Perez M."/>
            <person name="Cauet S."/>
            <person name="Marande W."/>
            <person name="Chantry-Darmon C."/>
            <person name="Lopez-Roques C."/>
            <person name="Bouchez O."/>
            <person name="Berard A."/>
            <person name="Debelle F."/>
            <person name="Munos S."/>
            <person name="Bendahmane A."/>
            <person name="Berges H."/>
            <person name="Niebel A."/>
            <person name="Buitink J."/>
            <person name="Frugier F."/>
            <person name="Benhamed M."/>
            <person name="Crespi M."/>
            <person name="Gouzy J."/>
            <person name="Gamas P."/>
        </authorList>
    </citation>
    <scope>NUCLEOTIDE SEQUENCE [LARGE SCALE GENOMIC DNA]</scope>
    <source>
        <strain evidence="5">cv. Jemalong A17</strain>
    </source>
</reference>
<dbReference type="SUPFAM" id="SSF53901">
    <property type="entry name" value="Thiolase-like"/>
    <property type="match status" value="1"/>
</dbReference>
<dbReference type="Proteomes" id="UP000265566">
    <property type="component" value="Chromosome 5"/>
</dbReference>
<dbReference type="InterPro" id="IPR001099">
    <property type="entry name" value="Chalcone/stilbene_synt_N"/>
</dbReference>
<keyword evidence="2 4" id="KW-0012">Acyltransferase</keyword>
<dbReference type="GO" id="GO:0016210">
    <property type="term" value="F:naringenin-chalcone synthase activity"/>
    <property type="evidence" value="ECO:0007669"/>
    <property type="project" value="UniProtKB-EC"/>
</dbReference>
<organism evidence="4 5">
    <name type="scientific">Medicago truncatula</name>
    <name type="common">Barrel medic</name>
    <name type="synonym">Medicago tribuloides</name>
    <dbReference type="NCBI Taxonomy" id="3880"/>
    <lineage>
        <taxon>Eukaryota</taxon>
        <taxon>Viridiplantae</taxon>
        <taxon>Streptophyta</taxon>
        <taxon>Embryophyta</taxon>
        <taxon>Tracheophyta</taxon>
        <taxon>Spermatophyta</taxon>
        <taxon>Magnoliopsida</taxon>
        <taxon>eudicotyledons</taxon>
        <taxon>Gunneridae</taxon>
        <taxon>Pentapetalae</taxon>
        <taxon>rosids</taxon>
        <taxon>fabids</taxon>
        <taxon>Fabales</taxon>
        <taxon>Fabaceae</taxon>
        <taxon>Papilionoideae</taxon>
        <taxon>50 kb inversion clade</taxon>
        <taxon>NPAAA clade</taxon>
        <taxon>Hologalegina</taxon>
        <taxon>IRL clade</taxon>
        <taxon>Trifolieae</taxon>
        <taxon>Medicago</taxon>
    </lineage>
</organism>
<dbReference type="Gramene" id="rna28310">
    <property type="protein sequence ID" value="RHN53407.1"/>
    <property type="gene ID" value="gene28310"/>
</dbReference>
<proteinExistence type="predicted"/>
<comment type="caution">
    <text evidence="4">The sequence shown here is derived from an EMBL/GenBank/DDBJ whole genome shotgun (WGS) entry which is preliminary data.</text>
</comment>
<dbReference type="InterPro" id="IPR011141">
    <property type="entry name" value="Polyketide_synthase_type-III"/>
</dbReference>
<dbReference type="PROSITE" id="PS00441">
    <property type="entry name" value="CHALCONE_SYNTH"/>
    <property type="match status" value="1"/>
</dbReference>
<keyword evidence="1 4" id="KW-0808">Transferase</keyword>
<name>A0A396HRL1_MEDTR</name>
<dbReference type="Pfam" id="PF00195">
    <property type="entry name" value="Chal_sti_synt_N"/>
    <property type="match status" value="1"/>
</dbReference>
<evidence type="ECO:0000313" key="4">
    <source>
        <dbReference type="EMBL" id="RHN53407.1"/>
    </source>
</evidence>
<evidence type="ECO:0000259" key="3">
    <source>
        <dbReference type="Pfam" id="PF00195"/>
    </source>
</evidence>
<sequence>MSGIGMPGADYQLTKLLGLCPDVKRYMIYQQGCFAGGTVLR</sequence>
<evidence type="ECO:0000256" key="1">
    <source>
        <dbReference type="ARBA" id="ARBA00022679"/>
    </source>
</evidence>
<dbReference type="InterPro" id="IPR016039">
    <property type="entry name" value="Thiolase-like"/>
</dbReference>
<feature type="domain" description="Chalcone/stilbene synthase N-terminal" evidence="3">
    <location>
        <begin position="2"/>
        <end position="41"/>
    </location>
</feature>
<accession>A0A396HRL1</accession>
<dbReference type="AlphaFoldDB" id="A0A396HRL1"/>
<protein>
    <submittedName>
        <fullName evidence="4">Chalcone synthase 5</fullName>
        <ecNumber evidence="4">2.3.1.74</ecNumber>
    </submittedName>
</protein>
<dbReference type="PANTHER" id="PTHR11877">
    <property type="entry name" value="HYDROXYMETHYLGLUTARYL-COA SYNTHASE"/>
    <property type="match status" value="1"/>
</dbReference>
<dbReference type="Gene3D" id="3.40.47.10">
    <property type="match status" value="1"/>
</dbReference>
<evidence type="ECO:0000256" key="2">
    <source>
        <dbReference type="ARBA" id="ARBA00023315"/>
    </source>
</evidence>
<dbReference type="EMBL" id="PSQE01000005">
    <property type="protein sequence ID" value="RHN53407.1"/>
    <property type="molecule type" value="Genomic_DNA"/>
</dbReference>
<evidence type="ECO:0000313" key="5">
    <source>
        <dbReference type="Proteomes" id="UP000265566"/>
    </source>
</evidence>
<dbReference type="EC" id="2.3.1.74" evidence="4"/>
<dbReference type="InterPro" id="IPR018088">
    <property type="entry name" value="Chalcone/stilbene_synthase_AS"/>
</dbReference>
<gene>
    <name evidence="4" type="ORF">MtrunA17_Chr5g0395541</name>
</gene>
<dbReference type="PANTHER" id="PTHR11877:SF62">
    <property type="entry name" value="CHALCONE SYNTHASE 7"/>
    <property type="match status" value="1"/>
</dbReference>